<organism evidence="3 4">
    <name type="scientific">Porites evermanni</name>
    <dbReference type="NCBI Taxonomy" id="104178"/>
    <lineage>
        <taxon>Eukaryota</taxon>
        <taxon>Metazoa</taxon>
        <taxon>Cnidaria</taxon>
        <taxon>Anthozoa</taxon>
        <taxon>Hexacorallia</taxon>
        <taxon>Scleractinia</taxon>
        <taxon>Fungiina</taxon>
        <taxon>Poritidae</taxon>
        <taxon>Porites</taxon>
    </lineage>
</organism>
<gene>
    <name evidence="3" type="ORF">PEVE_00039494</name>
</gene>
<feature type="coiled-coil region" evidence="1">
    <location>
        <begin position="1"/>
        <end position="43"/>
    </location>
</feature>
<sequence length="264" mass="30143">MTNSEQKLRKANKELKDEVAELKVKLEKVLKELSERTEECNLNVGNGVEVLSPDKTKSVEFVSDQYDDLIAFKVSASKELEEIRARLDKISETCDRIQKSLDAFELYSYQFNIKIVGMPMVAEREHPEQTANLCLQLFSALGVKGVSIQDIDTAHRVPSMKPSNRPNAIVCKFVRRLAKDQVMAARKKVGGLKAEELGFAADINVKYLNIYDHLTPRLQALYHEAKKVKEAKKYKFCWAKNGFVYLRKSEESTIYKFADLSELN</sequence>
<comment type="caution">
    <text evidence="3">The sequence shown here is derived from an EMBL/GenBank/DDBJ whole genome shotgun (WGS) entry which is preliminary data.</text>
</comment>
<evidence type="ECO:0000313" key="4">
    <source>
        <dbReference type="Proteomes" id="UP001159427"/>
    </source>
</evidence>
<proteinExistence type="predicted"/>
<evidence type="ECO:0000259" key="2">
    <source>
        <dbReference type="Pfam" id="PF25298"/>
    </source>
</evidence>
<dbReference type="Pfam" id="PF25298">
    <property type="entry name" value="Baculo_FP_2nd"/>
    <property type="match status" value="1"/>
</dbReference>
<reference evidence="3 4" key="1">
    <citation type="submission" date="2022-05" db="EMBL/GenBank/DDBJ databases">
        <authorList>
            <consortium name="Genoscope - CEA"/>
            <person name="William W."/>
        </authorList>
    </citation>
    <scope>NUCLEOTIDE SEQUENCE [LARGE SCALE GENOMIC DNA]</scope>
</reference>
<name>A0ABN8MZ06_9CNID</name>
<accession>A0ABN8MZ06</accession>
<evidence type="ECO:0000313" key="3">
    <source>
        <dbReference type="EMBL" id="CAH3035046.1"/>
    </source>
</evidence>
<evidence type="ECO:0000256" key="1">
    <source>
        <dbReference type="SAM" id="Coils"/>
    </source>
</evidence>
<dbReference type="Gene3D" id="3.30.70.1820">
    <property type="entry name" value="L1 transposable element, RRM domain"/>
    <property type="match status" value="1"/>
</dbReference>
<protein>
    <recommendedName>
        <fullName evidence="2">FP protein C-terminal domain-containing protein</fullName>
    </recommendedName>
</protein>
<feature type="non-terminal residue" evidence="3">
    <location>
        <position position="264"/>
    </location>
</feature>
<keyword evidence="4" id="KW-1185">Reference proteome</keyword>
<dbReference type="EMBL" id="CALNXI010000698">
    <property type="protein sequence ID" value="CAH3035046.1"/>
    <property type="molecule type" value="Genomic_DNA"/>
</dbReference>
<feature type="coiled-coil region" evidence="1">
    <location>
        <begin position="73"/>
        <end position="100"/>
    </location>
</feature>
<dbReference type="Proteomes" id="UP001159427">
    <property type="component" value="Unassembled WGS sequence"/>
</dbReference>
<feature type="domain" description="FP protein C-terminal" evidence="2">
    <location>
        <begin position="215"/>
        <end position="258"/>
    </location>
</feature>
<dbReference type="InterPro" id="IPR057251">
    <property type="entry name" value="FP_C"/>
</dbReference>
<keyword evidence="1" id="KW-0175">Coiled coil</keyword>